<name>A0A0B5IF98_9ACTN</name>
<keyword evidence="3" id="KW-1185">Reference proteome</keyword>
<protein>
    <submittedName>
        <fullName evidence="2">Uncharacterized protein</fullName>
    </submittedName>
</protein>
<dbReference type="Proteomes" id="UP000031774">
    <property type="component" value="Chromosome"/>
</dbReference>
<dbReference type="STRING" id="362257.SVTN_32575"/>
<feature type="region of interest" description="Disordered" evidence="1">
    <location>
        <begin position="35"/>
        <end position="68"/>
    </location>
</feature>
<dbReference type="EMBL" id="CP010407">
    <property type="protein sequence ID" value="AJF68378.1"/>
    <property type="molecule type" value="Genomic_DNA"/>
</dbReference>
<feature type="compositionally biased region" description="Basic residues" evidence="1">
    <location>
        <begin position="58"/>
        <end position="68"/>
    </location>
</feature>
<reference evidence="2 3" key="1">
    <citation type="submission" date="2014-12" db="EMBL/GenBank/DDBJ databases">
        <title>Complete genome sequence of Streptomyces vietnamensis strain GIMV4.0001, a genetic manipulable producer of the benzoisochromanequinone antibiotic granaticin.</title>
        <authorList>
            <person name="Deng M.R."/>
            <person name="Guo J."/>
            <person name="Ma L.Y."/>
            <person name="Feng G.D."/>
            <person name="Mo C.Y."/>
            <person name="Zhu H.H."/>
        </authorList>
    </citation>
    <scope>NUCLEOTIDE SEQUENCE [LARGE SCALE GENOMIC DNA]</scope>
    <source>
        <strain evidence="3">GIMV4.0001</strain>
    </source>
</reference>
<sequence>MLFLLGLLLLGTTGAARARRRRAYGSAAPRFRERGGEAYEGQDAAPRTEGDAAAVAGRRPHHRFRFGH</sequence>
<dbReference type="KEGG" id="svt:SVTN_32575"/>
<proteinExistence type="predicted"/>
<evidence type="ECO:0000256" key="1">
    <source>
        <dbReference type="SAM" id="MobiDB-lite"/>
    </source>
</evidence>
<dbReference type="HOGENOM" id="CLU_2792432_0_0_11"/>
<organism evidence="2 3">
    <name type="scientific">Streptomyces vietnamensis</name>
    <dbReference type="NCBI Taxonomy" id="362257"/>
    <lineage>
        <taxon>Bacteria</taxon>
        <taxon>Bacillati</taxon>
        <taxon>Actinomycetota</taxon>
        <taxon>Actinomycetes</taxon>
        <taxon>Kitasatosporales</taxon>
        <taxon>Streptomycetaceae</taxon>
        <taxon>Streptomyces</taxon>
    </lineage>
</organism>
<accession>A0A0B5IF98</accession>
<gene>
    <name evidence="2" type="ORF">SVTN_32575</name>
</gene>
<evidence type="ECO:0000313" key="2">
    <source>
        <dbReference type="EMBL" id="AJF68378.1"/>
    </source>
</evidence>
<dbReference type="RefSeq" id="WP_041132301.1">
    <property type="nucleotide sequence ID" value="NZ_CP010407.1"/>
</dbReference>
<evidence type="ECO:0000313" key="3">
    <source>
        <dbReference type="Proteomes" id="UP000031774"/>
    </source>
</evidence>
<dbReference type="AlphaFoldDB" id="A0A0B5IF98"/>